<feature type="chain" id="PRO_5031240086" description="EF-hand domain-containing protein" evidence="1">
    <location>
        <begin position="26"/>
        <end position="103"/>
    </location>
</feature>
<feature type="domain" description="EF-hand" evidence="2">
    <location>
        <begin position="65"/>
        <end position="100"/>
    </location>
</feature>
<dbReference type="EMBL" id="JABBXH010000001">
    <property type="protein sequence ID" value="NMP30203.1"/>
    <property type="molecule type" value="Genomic_DNA"/>
</dbReference>
<dbReference type="RefSeq" id="WP_169073538.1">
    <property type="nucleotide sequence ID" value="NZ_JABBXH010000001.1"/>
</dbReference>
<evidence type="ECO:0000256" key="1">
    <source>
        <dbReference type="SAM" id="SignalP"/>
    </source>
</evidence>
<evidence type="ECO:0000313" key="3">
    <source>
        <dbReference type="EMBL" id="NMP30203.1"/>
    </source>
</evidence>
<accession>A0A7Y0L9Q3</accession>
<dbReference type="Proteomes" id="UP000568664">
    <property type="component" value="Unassembled WGS sequence"/>
</dbReference>
<dbReference type="PROSITE" id="PS50222">
    <property type="entry name" value="EF_HAND_2"/>
    <property type="match status" value="1"/>
</dbReference>
<dbReference type="GO" id="GO:0005509">
    <property type="term" value="F:calcium ion binding"/>
    <property type="evidence" value="ECO:0007669"/>
    <property type="project" value="InterPro"/>
</dbReference>
<sequence length="103" mass="11300">MKKVSLLELTAFVIVAAVASTTVNANDAALKEKVVKADEVVETNVLFTPLDTDKNGLISQQELGVNNKLLKEQFKEIDVNADQGISEQELKNYLAKVDIKINI</sequence>
<dbReference type="SUPFAM" id="SSF47473">
    <property type="entry name" value="EF-hand"/>
    <property type="match status" value="1"/>
</dbReference>
<comment type="caution">
    <text evidence="3">The sequence shown here is derived from an EMBL/GenBank/DDBJ whole genome shotgun (WGS) entry which is preliminary data.</text>
</comment>
<keyword evidence="4" id="KW-1185">Reference proteome</keyword>
<dbReference type="InterPro" id="IPR011992">
    <property type="entry name" value="EF-hand-dom_pair"/>
</dbReference>
<evidence type="ECO:0000313" key="4">
    <source>
        <dbReference type="Proteomes" id="UP000568664"/>
    </source>
</evidence>
<protein>
    <recommendedName>
        <fullName evidence="2">EF-hand domain-containing protein</fullName>
    </recommendedName>
</protein>
<dbReference type="AlphaFoldDB" id="A0A7Y0L9Q3"/>
<proteinExistence type="predicted"/>
<feature type="signal peptide" evidence="1">
    <location>
        <begin position="1"/>
        <end position="25"/>
    </location>
</feature>
<organism evidence="3 4">
    <name type="scientific">Thalassotalea algicola</name>
    <dbReference type="NCBI Taxonomy" id="2716224"/>
    <lineage>
        <taxon>Bacteria</taxon>
        <taxon>Pseudomonadati</taxon>
        <taxon>Pseudomonadota</taxon>
        <taxon>Gammaproteobacteria</taxon>
        <taxon>Alteromonadales</taxon>
        <taxon>Colwelliaceae</taxon>
        <taxon>Thalassotalea</taxon>
    </lineage>
</organism>
<name>A0A7Y0L9Q3_9GAMM</name>
<evidence type="ECO:0000259" key="2">
    <source>
        <dbReference type="PROSITE" id="PS50222"/>
    </source>
</evidence>
<dbReference type="Gene3D" id="1.10.238.10">
    <property type="entry name" value="EF-hand"/>
    <property type="match status" value="1"/>
</dbReference>
<gene>
    <name evidence="3" type="ORF">HII17_01400</name>
</gene>
<keyword evidence="1" id="KW-0732">Signal</keyword>
<reference evidence="3 4" key="1">
    <citation type="submission" date="2020-04" db="EMBL/GenBank/DDBJ databases">
        <title>Thalassotalea sp. M1531, isolated from the surface of marine red alga.</title>
        <authorList>
            <person name="Pang L."/>
            <person name="Lu D.-C."/>
        </authorList>
    </citation>
    <scope>NUCLEOTIDE SEQUENCE [LARGE SCALE GENOMIC DNA]</scope>
    <source>
        <strain evidence="3 4">M1531</strain>
    </source>
</reference>
<dbReference type="InterPro" id="IPR002048">
    <property type="entry name" value="EF_hand_dom"/>
</dbReference>
<dbReference type="Pfam" id="PF13202">
    <property type="entry name" value="EF-hand_5"/>
    <property type="match status" value="2"/>
</dbReference>